<dbReference type="Proteomes" id="UP000735302">
    <property type="component" value="Unassembled WGS sequence"/>
</dbReference>
<name>A0AAV3ZEH8_9GAST</name>
<proteinExistence type="predicted"/>
<evidence type="ECO:0000313" key="2">
    <source>
        <dbReference type="Proteomes" id="UP000735302"/>
    </source>
</evidence>
<evidence type="ECO:0000313" key="1">
    <source>
        <dbReference type="EMBL" id="GFN94009.1"/>
    </source>
</evidence>
<dbReference type="AlphaFoldDB" id="A0AAV3ZEH8"/>
<sequence length="125" mass="14026">MISQVPAALQGVPDPGDTYQSRLIHTRLPSYTPHFKQSTATLPVAQGMPIRLLGWPRTRSSFRQCLKELFELDAFRMDSLTQCEVKARQELPKAAARWRYLNGPVADVLESCVACQKEIIPGNQS</sequence>
<gene>
    <name evidence="1" type="ORF">PoB_002051500</name>
</gene>
<protein>
    <recommendedName>
        <fullName evidence="3">Integrase zinc-binding domain-containing protein</fullName>
    </recommendedName>
</protein>
<keyword evidence="2" id="KW-1185">Reference proteome</keyword>
<accession>A0AAV3ZEH8</accession>
<organism evidence="1 2">
    <name type="scientific">Plakobranchus ocellatus</name>
    <dbReference type="NCBI Taxonomy" id="259542"/>
    <lineage>
        <taxon>Eukaryota</taxon>
        <taxon>Metazoa</taxon>
        <taxon>Spiralia</taxon>
        <taxon>Lophotrochozoa</taxon>
        <taxon>Mollusca</taxon>
        <taxon>Gastropoda</taxon>
        <taxon>Heterobranchia</taxon>
        <taxon>Euthyneura</taxon>
        <taxon>Panpulmonata</taxon>
        <taxon>Sacoglossa</taxon>
        <taxon>Placobranchoidea</taxon>
        <taxon>Plakobranchidae</taxon>
        <taxon>Plakobranchus</taxon>
    </lineage>
</organism>
<reference evidence="1 2" key="1">
    <citation type="journal article" date="2021" name="Elife">
        <title>Chloroplast acquisition without the gene transfer in kleptoplastic sea slugs, Plakobranchus ocellatus.</title>
        <authorList>
            <person name="Maeda T."/>
            <person name="Takahashi S."/>
            <person name="Yoshida T."/>
            <person name="Shimamura S."/>
            <person name="Takaki Y."/>
            <person name="Nagai Y."/>
            <person name="Toyoda A."/>
            <person name="Suzuki Y."/>
            <person name="Arimoto A."/>
            <person name="Ishii H."/>
            <person name="Satoh N."/>
            <person name="Nishiyama T."/>
            <person name="Hasebe M."/>
            <person name="Maruyama T."/>
            <person name="Minagawa J."/>
            <person name="Obokata J."/>
            <person name="Shigenobu S."/>
        </authorList>
    </citation>
    <scope>NUCLEOTIDE SEQUENCE [LARGE SCALE GENOMIC DNA]</scope>
</reference>
<evidence type="ECO:0008006" key="3">
    <source>
        <dbReference type="Google" id="ProtNLM"/>
    </source>
</evidence>
<comment type="caution">
    <text evidence="1">The sequence shown here is derived from an EMBL/GenBank/DDBJ whole genome shotgun (WGS) entry which is preliminary data.</text>
</comment>
<dbReference type="EMBL" id="BLXT01002394">
    <property type="protein sequence ID" value="GFN94009.1"/>
    <property type="molecule type" value="Genomic_DNA"/>
</dbReference>